<accession>A0AAD4DFK9</accession>
<name>A0AAD4DFK9_9FUNG</name>
<evidence type="ECO:0000313" key="3">
    <source>
        <dbReference type="Proteomes" id="UP001194580"/>
    </source>
</evidence>
<protein>
    <submittedName>
        <fullName evidence="2">Uncharacterized protein</fullName>
    </submittedName>
</protein>
<gene>
    <name evidence="2" type="ORF">BGZ95_006898</name>
</gene>
<evidence type="ECO:0000256" key="1">
    <source>
        <dbReference type="SAM" id="MobiDB-lite"/>
    </source>
</evidence>
<sequence>QTRIEGIKEEFFQTGSAISNFLRMFVEGELSLPEADCCVKGLAKAWMRSSSFAQKSARPALYLLHPTQPHQTTSTTTPPSVAALEMISNFQNSSLITFFGVSGCRKPRAVVEMLAQTWGFYLNGSQADRGSKDITTLYMSAEKIPARYFSSDKVQNGLNMQAITGCLLISRLIVLQHCLNAYHDQTPVIPLTILERLLQDQFRQIQGQITSYTSDSLMDRILVVLDEAQTLSDHGKDFFVSRSDTNDTRSLLSPVVRGLRNILSSAENFCVVTCGAGIGADGLEVLLDSGGIGSGSMVQVDRRIVDFPGWETVDQVAMYINNLGDLMCEMRGNLCSDIKRMLDKVAKDPAKFKDALDLKHVLKQTVVLRASLGLPWSLQGEQAILVESAFGRLRIVADKAAAGKTTSTIIDEPFVFQAAYNFIKNEEEGFYNLFRDLYRDLQDPQSEGKIFERHAPLDLIYAFHKKQLKQELFSIPKAAMHTKEPKIPIPQFEPVTFLRRFFENPATIVGWEGYEWGARYKETFTMGDFLEAHYRHGSRRGDSTVSPFYYPESSPSGPDIVFVLQIDDQLYPVFVQNKLLNKIFPGDVEEARLTVHASRIKAYLPNLATYCPGGKYLSLIYAHPGIVKTPREGWNSDDLWASESEIGTDRNQVFKDGDVELMQLLMIIDGNNMHDYLAGEVVELLDSVKGTKRVHQQLGSSDRANKKPMLTKQPQSCS</sequence>
<keyword evidence="3" id="KW-1185">Reference proteome</keyword>
<dbReference type="Proteomes" id="UP001194580">
    <property type="component" value="Unassembled WGS sequence"/>
</dbReference>
<organism evidence="2 3">
    <name type="scientific">Linnemannia exigua</name>
    <dbReference type="NCBI Taxonomy" id="604196"/>
    <lineage>
        <taxon>Eukaryota</taxon>
        <taxon>Fungi</taxon>
        <taxon>Fungi incertae sedis</taxon>
        <taxon>Mucoromycota</taxon>
        <taxon>Mortierellomycotina</taxon>
        <taxon>Mortierellomycetes</taxon>
        <taxon>Mortierellales</taxon>
        <taxon>Mortierellaceae</taxon>
        <taxon>Linnemannia</taxon>
    </lineage>
</organism>
<reference evidence="2" key="1">
    <citation type="journal article" date="2020" name="Fungal Divers.">
        <title>Resolving the Mortierellaceae phylogeny through synthesis of multi-gene phylogenetics and phylogenomics.</title>
        <authorList>
            <person name="Vandepol N."/>
            <person name="Liber J."/>
            <person name="Desiro A."/>
            <person name="Na H."/>
            <person name="Kennedy M."/>
            <person name="Barry K."/>
            <person name="Grigoriev I.V."/>
            <person name="Miller A.N."/>
            <person name="O'Donnell K."/>
            <person name="Stajich J.E."/>
            <person name="Bonito G."/>
        </authorList>
    </citation>
    <scope>NUCLEOTIDE SEQUENCE</scope>
    <source>
        <strain evidence="2">NRRL 28262</strain>
    </source>
</reference>
<dbReference type="AlphaFoldDB" id="A0AAD4DFK9"/>
<comment type="caution">
    <text evidence="2">The sequence shown here is derived from an EMBL/GenBank/DDBJ whole genome shotgun (WGS) entry which is preliminary data.</text>
</comment>
<evidence type="ECO:0000313" key="2">
    <source>
        <dbReference type="EMBL" id="KAG0276876.1"/>
    </source>
</evidence>
<feature type="region of interest" description="Disordered" evidence="1">
    <location>
        <begin position="695"/>
        <end position="718"/>
    </location>
</feature>
<feature type="non-terminal residue" evidence="2">
    <location>
        <position position="1"/>
    </location>
</feature>
<proteinExistence type="predicted"/>
<dbReference type="EMBL" id="JAAAIL010000328">
    <property type="protein sequence ID" value="KAG0276876.1"/>
    <property type="molecule type" value="Genomic_DNA"/>
</dbReference>